<feature type="transmembrane region" description="Helical" evidence="1">
    <location>
        <begin position="73"/>
        <end position="92"/>
    </location>
</feature>
<comment type="caution">
    <text evidence="2">The sequence shown here is derived from an EMBL/GenBank/DDBJ whole genome shotgun (WGS) entry which is preliminary data.</text>
</comment>
<protein>
    <recommendedName>
        <fullName evidence="4">Ammonium transporter</fullName>
    </recommendedName>
</protein>
<gene>
    <name evidence="2" type="ORF">QFW77_02560</name>
</gene>
<keyword evidence="1" id="KW-1133">Transmembrane helix</keyword>
<name>A0ABT6J4Y1_9GAMM</name>
<feature type="transmembrane region" description="Helical" evidence="1">
    <location>
        <begin position="5"/>
        <end position="23"/>
    </location>
</feature>
<keyword evidence="3" id="KW-1185">Reference proteome</keyword>
<dbReference type="EMBL" id="JARXRM010000012">
    <property type="protein sequence ID" value="MDH5821877.1"/>
    <property type="molecule type" value="Genomic_DNA"/>
</dbReference>
<dbReference type="Proteomes" id="UP001156940">
    <property type="component" value="Unassembled WGS sequence"/>
</dbReference>
<organism evidence="2 3">
    <name type="scientific">Luteimonas endophytica</name>
    <dbReference type="NCBI Taxonomy" id="3042023"/>
    <lineage>
        <taxon>Bacteria</taxon>
        <taxon>Pseudomonadati</taxon>
        <taxon>Pseudomonadota</taxon>
        <taxon>Gammaproteobacteria</taxon>
        <taxon>Lysobacterales</taxon>
        <taxon>Lysobacteraceae</taxon>
        <taxon>Luteimonas</taxon>
    </lineage>
</organism>
<sequence>MNKELIGYLAWGVGIIALALVATTARKLGYIDGDTTTRVVIGMNGLMIAWIGNRMPKAVAPSAAVRQVKRVGGWSMVLSGLIYAGLWAFAPIPVAKVVGSGAIIVGIAVTFGYCLSLRNRAKARAA</sequence>
<feature type="transmembrane region" description="Helical" evidence="1">
    <location>
        <begin position="98"/>
        <end position="117"/>
    </location>
</feature>
<dbReference type="RefSeq" id="WP_280572671.1">
    <property type="nucleotide sequence ID" value="NZ_JARXRM010000012.1"/>
</dbReference>
<proteinExistence type="predicted"/>
<keyword evidence="1" id="KW-0812">Transmembrane</keyword>
<accession>A0ABT6J4Y1</accession>
<evidence type="ECO:0000256" key="1">
    <source>
        <dbReference type="SAM" id="Phobius"/>
    </source>
</evidence>
<reference evidence="2 3" key="1">
    <citation type="submission" date="2023-04" db="EMBL/GenBank/DDBJ databases">
        <title>Luteimonas endophyticus RD2P54.</title>
        <authorList>
            <person name="Sun J.-Q."/>
        </authorList>
    </citation>
    <scope>NUCLEOTIDE SEQUENCE [LARGE SCALE GENOMIC DNA]</scope>
    <source>
        <strain evidence="2 3">RD2P54</strain>
    </source>
</reference>
<evidence type="ECO:0000313" key="3">
    <source>
        <dbReference type="Proteomes" id="UP001156940"/>
    </source>
</evidence>
<keyword evidence="1" id="KW-0472">Membrane</keyword>
<evidence type="ECO:0008006" key="4">
    <source>
        <dbReference type="Google" id="ProtNLM"/>
    </source>
</evidence>
<evidence type="ECO:0000313" key="2">
    <source>
        <dbReference type="EMBL" id="MDH5821877.1"/>
    </source>
</evidence>
<feature type="transmembrane region" description="Helical" evidence="1">
    <location>
        <begin position="35"/>
        <end position="52"/>
    </location>
</feature>